<evidence type="ECO:0000313" key="2">
    <source>
        <dbReference type="EMBL" id="JAD84909.1"/>
    </source>
</evidence>
<name>A0A0A9D8H6_ARUDO</name>
<dbReference type="AlphaFoldDB" id="A0A0A9D8H6"/>
<feature type="region of interest" description="Disordered" evidence="1">
    <location>
        <begin position="1"/>
        <end position="22"/>
    </location>
</feature>
<reference evidence="2" key="1">
    <citation type="submission" date="2014-09" db="EMBL/GenBank/DDBJ databases">
        <authorList>
            <person name="Magalhaes I.L.F."/>
            <person name="Oliveira U."/>
            <person name="Santos F.R."/>
            <person name="Vidigal T.H.D.A."/>
            <person name="Brescovit A.D."/>
            <person name="Santos A.J."/>
        </authorList>
    </citation>
    <scope>NUCLEOTIDE SEQUENCE</scope>
    <source>
        <tissue evidence="2">Shoot tissue taken approximately 20 cm above the soil surface</tissue>
    </source>
</reference>
<organism evidence="2">
    <name type="scientific">Arundo donax</name>
    <name type="common">Giant reed</name>
    <name type="synonym">Donax arundinaceus</name>
    <dbReference type="NCBI Taxonomy" id="35708"/>
    <lineage>
        <taxon>Eukaryota</taxon>
        <taxon>Viridiplantae</taxon>
        <taxon>Streptophyta</taxon>
        <taxon>Embryophyta</taxon>
        <taxon>Tracheophyta</taxon>
        <taxon>Spermatophyta</taxon>
        <taxon>Magnoliopsida</taxon>
        <taxon>Liliopsida</taxon>
        <taxon>Poales</taxon>
        <taxon>Poaceae</taxon>
        <taxon>PACMAD clade</taxon>
        <taxon>Arundinoideae</taxon>
        <taxon>Arundineae</taxon>
        <taxon>Arundo</taxon>
    </lineage>
</organism>
<evidence type="ECO:0000256" key="1">
    <source>
        <dbReference type="SAM" id="MobiDB-lite"/>
    </source>
</evidence>
<reference evidence="2" key="2">
    <citation type="journal article" date="2015" name="Data Brief">
        <title>Shoot transcriptome of the giant reed, Arundo donax.</title>
        <authorList>
            <person name="Barrero R.A."/>
            <person name="Guerrero F.D."/>
            <person name="Moolhuijzen P."/>
            <person name="Goolsby J.A."/>
            <person name="Tidwell J."/>
            <person name="Bellgard S.E."/>
            <person name="Bellgard M.I."/>
        </authorList>
    </citation>
    <scope>NUCLEOTIDE SEQUENCE</scope>
    <source>
        <tissue evidence="2">Shoot tissue taken approximately 20 cm above the soil surface</tissue>
    </source>
</reference>
<sequence>MEGESGVGGPCEAVSGGIRVEPPAHDQNYAAVLRVGRYGDGDGVAQPWPENLEGGRLHAPGAVHDELHSSRTHVFLFQEESQSFLVLWLCVVCR</sequence>
<dbReference type="EMBL" id="GBRH01212986">
    <property type="protein sequence ID" value="JAD84909.1"/>
    <property type="molecule type" value="Transcribed_RNA"/>
</dbReference>
<protein>
    <submittedName>
        <fullName evidence="2">Uncharacterized protein</fullName>
    </submittedName>
</protein>
<accession>A0A0A9D8H6</accession>
<proteinExistence type="predicted"/>